<keyword evidence="2" id="KW-0812">Transmembrane</keyword>
<evidence type="ECO:0000256" key="1">
    <source>
        <dbReference type="SAM" id="MobiDB-lite"/>
    </source>
</evidence>
<dbReference type="Proteomes" id="UP000780875">
    <property type="component" value="Unassembled WGS sequence"/>
</dbReference>
<name>A0ABS7UIE6_9ACTN</name>
<keyword evidence="2" id="KW-0472">Membrane</keyword>
<gene>
    <name evidence="3" type="ORF">K8U61_17775</name>
    <name evidence="4" type="ORF">K8U61_21700</name>
</gene>
<evidence type="ECO:0000313" key="5">
    <source>
        <dbReference type="Proteomes" id="UP000780875"/>
    </source>
</evidence>
<organism evidence="4 5">
    <name type="scientific">Nocardioides mangrovi</name>
    <dbReference type="NCBI Taxonomy" id="2874580"/>
    <lineage>
        <taxon>Bacteria</taxon>
        <taxon>Bacillati</taxon>
        <taxon>Actinomycetota</taxon>
        <taxon>Actinomycetes</taxon>
        <taxon>Propionibacteriales</taxon>
        <taxon>Nocardioidaceae</taxon>
        <taxon>Nocardioides</taxon>
    </lineage>
</organism>
<evidence type="ECO:0000256" key="2">
    <source>
        <dbReference type="SAM" id="Phobius"/>
    </source>
</evidence>
<feature type="compositionally biased region" description="Low complexity" evidence="1">
    <location>
        <begin position="132"/>
        <end position="154"/>
    </location>
</feature>
<dbReference type="EMBL" id="JAIQZJ010000017">
    <property type="protein sequence ID" value="MBZ5740800.1"/>
    <property type="molecule type" value="Genomic_DNA"/>
</dbReference>
<feature type="transmembrane region" description="Helical" evidence="2">
    <location>
        <begin position="32"/>
        <end position="52"/>
    </location>
</feature>
<sequence length="253" mass="25962">MSRTAPEPTASVNLLSPWVFEKLRVHRVRHRFVVGGIALVTSLALVWCGLRFELHGAHVELGGEQAVAAGLDTQLAELSPVQTYVAAVEDRADTVASVTWSDVAFSSVLDALRAATPPGATVTTISVELAAAEPQPGSPSSSPGSAGSAGSAGAKRSDPARGLVGTCPGPDPFGTTVVVGCLTIEGTATSREVVGQLVIGLGASSLFVEPFVDTTTAGEDEAVSFSGSVGLSTDAFSGRFDDLTAQLRKETRR</sequence>
<accession>A0ABS7UIE6</accession>
<evidence type="ECO:0000313" key="3">
    <source>
        <dbReference type="EMBL" id="MBZ5740029.1"/>
    </source>
</evidence>
<comment type="caution">
    <text evidence="4">The sequence shown here is derived from an EMBL/GenBank/DDBJ whole genome shotgun (WGS) entry which is preliminary data.</text>
</comment>
<keyword evidence="2" id="KW-1133">Transmembrane helix</keyword>
<dbReference type="RefSeq" id="WP_224124384.1">
    <property type="nucleotide sequence ID" value="NZ_JAIQZJ010000011.1"/>
</dbReference>
<proteinExistence type="predicted"/>
<evidence type="ECO:0000313" key="4">
    <source>
        <dbReference type="EMBL" id="MBZ5740800.1"/>
    </source>
</evidence>
<keyword evidence="5" id="KW-1185">Reference proteome</keyword>
<reference evidence="4 5" key="1">
    <citation type="submission" date="2021-09" db="EMBL/GenBank/DDBJ databases">
        <title>Whole genome sequence of Nocardioides sp. GBK3QG-3.</title>
        <authorList>
            <person name="Tuo L."/>
        </authorList>
    </citation>
    <scope>NUCLEOTIDE SEQUENCE [LARGE SCALE GENOMIC DNA]</scope>
    <source>
        <strain evidence="4 5">GBK3QG-3</strain>
    </source>
</reference>
<protein>
    <submittedName>
        <fullName evidence="4">PilN domain-containing protein</fullName>
    </submittedName>
</protein>
<dbReference type="EMBL" id="JAIQZJ010000011">
    <property type="protein sequence ID" value="MBZ5740029.1"/>
    <property type="molecule type" value="Genomic_DNA"/>
</dbReference>
<feature type="region of interest" description="Disordered" evidence="1">
    <location>
        <begin position="132"/>
        <end position="167"/>
    </location>
</feature>